<proteinExistence type="predicted"/>
<keyword evidence="2" id="KW-1185">Reference proteome</keyword>
<reference evidence="1" key="1">
    <citation type="submission" date="2022-09" db="EMBL/GenBank/DDBJ databases">
        <authorList>
            <person name="Yuan C."/>
            <person name="Ke Z."/>
        </authorList>
    </citation>
    <scope>NUCLEOTIDE SEQUENCE</scope>
    <source>
        <strain evidence="1">LB-8</strain>
    </source>
</reference>
<evidence type="ECO:0000313" key="2">
    <source>
        <dbReference type="Proteomes" id="UP001155483"/>
    </source>
</evidence>
<sequence length="347" mass="41461">MRLYYVLKLYDQILYGVLNPWTKDSNSAVKYQHLLHELTLETFHVRPIFDMNFLKPVGPKRQYYAAIIEHEFRSILSDFDREMGAANSEDERTFLATKVLKNVDQHLRRTAFIINSKGYKSDIILPPSYFRHTTECDTADATYILQLMKFQLIRLYLELQERYAPYIDMEVFCEEDIHQHYFGETAPERSFIVKVCSTSIHPVQTTYVPSTEKVFQPRMYDVRPPVPGVLSYEKIVANQERFARLERVLFEHHLIDHDYEFQRKPMGNYLRMAAIYLVAFQKGYFQKYYFINGRRYTLTAKDVLKFFNRRYNIHIDKQFRTLSKKGALSRFLENNQNNLWISLIDKL</sequence>
<dbReference type="EMBL" id="JAOTIF010000001">
    <property type="protein sequence ID" value="MCU7548169.1"/>
    <property type="molecule type" value="Genomic_DNA"/>
</dbReference>
<dbReference type="Pfam" id="PF20322">
    <property type="entry name" value="DUF6617"/>
    <property type="match status" value="1"/>
</dbReference>
<protein>
    <submittedName>
        <fullName evidence="1">Uncharacterized protein</fullName>
    </submittedName>
</protein>
<name>A0A9X3BF34_9BACT</name>
<dbReference type="Proteomes" id="UP001155483">
    <property type="component" value="Unassembled WGS sequence"/>
</dbReference>
<reference evidence="1" key="2">
    <citation type="submission" date="2023-04" db="EMBL/GenBank/DDBJ databases">
        <title>Paracnuella aquatica gen. nov., sp. nov., a member of the family Chitinophagaceae isolated from a hot spring.</title>
        <authorList>
            <person name="Wang C."/>
        </authorList>
    </citation>
    <scope>NUCLEOTIDE SEQUENCE</scope>
    <source>
        <strain evidence="1">LB-8</strain>
    </source>
</reference>
<organism evidence="1 2">
    <name type="scientific">Paraflavisolibacter caeni</name>
    <dbReference type="NCBI Taxonomy" id="2982496"/>
    <lineage>
        <taxon>Bacteria</taxon>
        <taxon>Pseudomonadati</taxon>
        <taxon>Bacteroidota</taxon>
        <taxon>Chitinophagia</taxon>
        <taxon>Chitinophagales</taxon>
        <taxon>Chitinophagaceae</taxon>
        <taxon>Paraflavisolibacter</taxon>
    </lineage>
</organism>
<gene>
    <name evidence="1" type="ORF">OCK74_03545</name>
</gene>
<comment type="caution">
    <text evidence="1">The sequence shown here is derived from an EMBL/GenBank/DDBJ whole genome shotgun (WGS) entry which is preliminary data.</text>
</comment>
<dbReference type="RefSeq" id="WP_279295613.1">
    <property type="nucleotide sequence ID" value="NZ_JAOTIF010000001.1"/>
</dbReference>
<dbReference type="InterPro" id="IPR046725">
    <property type="entry name" value="DUF6617"/>
</dbReference>
<evidence type="ECO:0000313" key="1">
    <source>
        <dbReference type="EMBL" id="MCU7548169.1"/>
    </source>
</evidence>
<dbReference type="AlphaFoldDB" id="A0A9X3BF34"/>
<accession>A0A9X3BF34</accession>